<dbReference type="InterPro" id="IPR013830">
    <property type="entry name" value="SGNH_hydro"/>
</dbReference>
<name>A0A2S2BZ45_9NOCA</name>
<keyword evidence="3" id="KW-1185">Reference proteome</keyword>
<dbReference type="SUPFAM" id="SSF52266">
    <property type="entry name" value="SGNH hydrolase"/>
    <property type="match status" value="1"/>
</dbReference>
<proteinExistence type="predicted"/>
<evidence type="ECO:0000313" key="2">
    <source>
        <dbReference type="EMBL" id="AWK73853.1"/>
    </source>
</evidence>
<dbReference type="EMBL" id="CP021354">
    <property type="protein sequence ID" value="AWK73853.1"/>
    <property type="molecule type" value="Genomic_DNA"/>
</dbReference>
<gene>
    <name evidence="2" type="ORF">CBI38_22105</name>
</gene>
<dbReference type="CDD" id="cd01836">
    <property type="entry name" value="FeeA_FeeB_like"/>
    <property type="match status" value="1"/>
</dbReference>
<dbReference type="PANTHER" id="PTHR30383:SF5">
    <property type="entry name" value="SGNH HYDROLASE-TYPE ESTERASE DOMAIN-CONTAINING PROTEIN"/>
    <property type="match status" value="1"/>
</dbReference>
<dbReference type="Proteomes" id="UP000245711">
    <property type="component" value="Chromosome"/>
</dbReference>
<dbReference type="PANTHER" id="PTHR30383">
    <property type="entry name" value="THIOESTERASE 1/PROTEASE 1/LYSOPHOSPHOLIPASE L1"/>
    <property type="match status" value="1"/>
</dbReference>
<dbReference type="Pfam" id="PF13472">
    <property type="entry name" value="Lipase_GDSL_2"/>
    <property type="match status" value="1"/>
</dbReference>
<dbReference type="RefSeq" id="WP_204164793.1">
    <property type="nucleotide sequence ID" value="NZ_CP021354.1"/>
</dbReference>
<dbReference type="KEGG" id="roz:CBI38_22105"/>
<dbReference type="GO" id="GO:0004622">
    <property type="term" value="F:phosphatidylcholine lysophospholipase activity"/>
    <property type="evidence" value="ECO:0007669"/>
    <property type="project" value="TreeGrafter"/>
</dbReference>
<feature type="domain" description="SGNH hydrolase-type esterase" evidence="1">
    <location>
        <begin position="81"/>
        <end position="260"/>
    </location>
</feature>
<evidence type="ECO:0000259" key="1">
    <source>
        <dbReference type="Pfam" id="PF13472"/>
    </source>
</evidence>
<evidence type="ECO:0000313" key="3">
    <source>
        <dbReference type="Proteomes" id="UP000245711"/>
    </source>
</evidence>
<reference evidence="2 3" key="1">
    <citation type="submission" date="2017-05" db="EMBL/GenBank/DDBJ databases">
        <title>Isolation of Rhodococcus sp. S2-17 biodegrading of BP-3.</title>
        <authorList>
            <person name="Lee Y."/>
            <person name="Kim K.H."/>
            <person name="Chun B.H."/>
            <person name="Jung H.S."/>
            <person name="Jeon C.O."/>
        </authorList>
    </citation>
    <scope>NUCLEOTIDE SEQUENCE [LARGE SCALE GENOMIC DNA]</scope>
    <source>
        <strain evidence="2 3">S2-17</strain>
    </source>
</reference>
<protein>
    <submittedName>
        <fullName evidence="2">GDSL family lipase</fullName>
    </submittedName>
</protein>
<sequence>MPKSTWQAGVKAGATAVVAGSSAGTLSWVAYSYLMSQATAARGVIGRNVAKPPEADGVYAPGSAAVERWRRGTPFDLHLMIFGDSTAAGVGCLTAEEVPGVQIARRLADETGKRVRLSTKAIGGATSRGLSGQVDAMFVAGPPPDAAVILVGANDVTAKNSIRASARRLGEAVARLREHDCAVVVGTCPDLGVVTAIPQPLRTVVRTWGLRLARAQAVAVTAAGGHPVALADLLAREFLAAPDRMFSADHFHPSAAGYELAAMQIVPVLATALGMWHGGPLPDLPEVSEAAEARKFSTRTLASLNRFLWRRAARRRATGRLDDLLGIEEASASRARKAAQ</sequence>
<dbReference type="Gene3D" id="3.40.50.1110">
    <property type="entry name" value="SGNH hydrolase"/>
    <property type="match status" value="1"/>
</dbReference>
<dbReference type="InterPro" id="IPR036514">
    <property type="entry name" value="SGNH_hydro_sf"/>
</dbReference>
<accession>A0A2S2BZ45</accession>
<organism evidence="2 3">
    <name type="scientific">Rhodococcus oxybenzonivorans</name>
    <dbReference type="NCBI Taxonomy" id="1990687"/>
    <lineage>
        <taxon>Bacteria</taxon>
        <taxon>Bacillati</taxon>
        <taxon>Actinomycetota</taxon>
        <taxon>Actinomycetes</taxon>
        <taxon>Mycobacteriales</taxon>
        <taxon>Nocardiaceae</taxon>
        <taxon>Rhodococcus</taxon>
    </lineage>
</organism>
<dbReference type="AlphaFoldDB" id="A0A2S2BZ45"/>
<dbReference type="InterPro" id="IPR051532">
    <property type="entry name" value="Ester_Hydrolysis_Enzymes"/>
</dbReference>